<dbReference type="GO" id="GO:0050660">
    <property type="term" value="F:flavin adenine dinucleotide binding"/>
    <property type="evidence" value="ECO:0007669"/>
    <property type="project" value="TreeGrafter"/>
</dbReference>
<protein>
    <submittedName>
        <fullName evidence="6">Fe-regulated protein 8</fullName>
    </submittedName>
</protein>
<name>A0AAF1BPL7_9TREE</name>
<dbReference type="Pfam" id="PF07992">
    <property type="entry name" value="Pyr_redox_2"/>
    <property type="match status" value="1"/>
</dbReference>
<dbReference type="PRINTS" id="PR00368">
    <property type="entry name" value="FADPNR"/>
</dbReference>
<keyword evidence="7" id="KW-1185">Reference proteome</keyword>
<keyword evidence="3" id="KW-0274">FAD</keyword>
<comment type="similarity">
    <text evidence="1">Belongs to the FAD-dependent oxidoreductase family.</text>
</comment>
<evidence type="ECO:0000313" key="7">
    <source>
        <dbReference type="Proteomes" id="UP000827549"/>
    </source>
</evidence>
<dbReference type="RefSeq" id="XP_062630265.1">
    <property type="nucleotide sequence ID" value="XM_062774281.1"/>
</dbReference>
<dbReference type="PANTHER" id="PTHR43735:SF3">
    <property type="entry name" value="FERROPTOSIS SUPPRESSOR PROTEIN 1"/>
    <property type="match status" value="1"/>
</dbReference>
<dbReference type="InterPro" id="IPR023753">
    <property type="entry name" value="FAD/NAD-binding_dom"/>
</dbReference>
<evidence type="ECO:0000256" key="3">
    <source>
        <dbReference type="ARBA" id="ARBA00022827"/>
    </source>
</evidence>
<sequence length="428" mass="45960">MTDTETHKNVVIIGASFAGHALANRLASALPARYRVILVEQNEFAVHLPALVRAVVVPGSENDKLTGRLSQDTVFPKASRHRLVRAKVVSLRARSILLDTEFEGSAEVPFERCVVATGATQAPPLRPAPGSTLEEYRVLLRKVQSDMAAAESILIVGGGAVGVEVAGELSHQYPGKKVTLVHSRSRLLLTSDSVPGKPGEEGFSYAPVPEWVGESLESQLRQRGVDVALDERVVFPSKSAVDEPDGWDGRTGVLGGTHSIPLTSGRRIDADYMFASPGNRPNSALVGALDPEATSAAGHVLVDGEFRVLSDEAALARVYALGDVASQAGRKTAGLAVYESYFASMAIVAHIKAYEEGREEAAKAYTPPDLRSIVVPLGDGTGEAIGAGVIDLRWFGLWAAPRWIIRWFAKDYFVRNFYTLFKGSEGCK</sequence>
<dbReference type="GO" id="GO:0004174">
    <property type="term" value="F:electron-transferring-flavoprotein dehydrogenase activity"/>
    <property type="evidence" value="ECO:0007669"/>
    <property type="project" value="TreeGrafter"/>
</dbReference>
<evidence type="ECO:0000256" key="2">
    <source>
        <dbReference type="ARBA" id="ARBA00022630"/>
    </source>
</evidence>
<keyword evidence="2" id="KW-0285">Flavoprotein</keyword>
<evidence type="ECO:0000256" key="4">
    <source>
        <dbReference type="ARBA" id="ARBA00023002"/>
    </source>
</evidence>
<dbReference type="Gene3D" id="3.50.50.100">
    <property type="match status" value="1"/>
</dbReference>
<dbReference type="EMBL" id="CP086718">
    <property type="protein sequence ID" value="WOO84239.1"/>
    <property type="molecule type" value="Genomic_DNA"/>
</dbReference>
<dbReference type="SUPFAM" id="SSF51905">
    <property type="entry name" value="FAD/NAD(P)-binding domain"/>
    <property type="match status" value="1"/>
</dbReference>
<gene>
    <name evidence="6" type="primary">fer8_2</name>
    <name evidence="6" type="ORF">LOC62_05G007761</name>
</gene>
<reference evidence="6" key="1">
    <citation type="submission" date="2023-10" db="EMBL/GenBank/DDBJ databases">
        <authorList>
            <person name="Noh H."/>
        </authorList>
    </citation>
    <scope>NUCLEOTIDE SEQUENCE</scope>
    <source>
        <strain evidence="6">DUCC4014</strain>
    </source>
</reference>
<organism evidence="6 7">
    <name type="scientific">Vanrija pseudolonga</name>
    <dbReference type="NCBI Taxonomy" id="143232"/>
    <lineage>
        <taxon>Eukaryota</taxon>
        <taxon>Fungi</taxon>
        <taxon>Dikarya</taxon>
        <taxon>Basidiomycota</taxon>
        <taxon>Agaricomycotina</taxon>
        <taxon>Tremellomycetes</taxon>
        <taxon>Trichosporonales</taxon>
        <taxon>Trichosporonaceae</taxon>
        <taxon>Vanrija</taxon>
    </lineage>
</organism>
<proteinExistence type="inferred from homology"/>
<dbReference type="Proteomes" id="UP000827549">
    <property type="component" value="Chromosome 5"/>
</dbReference>
<evidence type="ECO:0000256" key="1">
    <source>
        <dbReference type="ARBA" id="ARBA00006442"/>
    </source>
</evidence>
<accession>A0AAF1BPL7</accession>
<keyword evidence="4" id="KW-0560">Oxidoreductase</keyword>
<feature type="domain" description="FAD/NAD(P)-binding" evidence="5">
    <location>
        <begin position="9"/>
        <end position="188"/>
    </location>
</feature>
<evidence type="ECO:0000259" key="5">
    <source>
        <dbReference type="Pfam" id="PF07992"/>
    </source>
</evidence>
<dbReference type="GO" id="GO:0005737">
    <property type="term" value="C:cytoplasm"/>
    <property type="evidence" value="ECO:0007669"/>
    <property type="project" value="TreeGrafter"/>
</dbReference>
<dbReference type="InterPro" id="IPR036188">
    <property type="entry name" value="FAD/NAD-bd_sf"/>
</dbReference>
<dbReference type="GeneID" id="87810932"/>
<dbReference type="AlphaFoldDB" id="A0AAF1BPL7"/>
<evidence type="ECO:0000313" key="6">
    <source>
        <dbReference type="EMBL" id="WOO84239.1"/>
    </source>
</evidence>
<dbReference type="PANTHER" id="PTHR43735">
    <property type="entry name" value="APOPTOSIS-INDUCING FACTOR 1"/>
    <property type="match status" value="1"/>
</dbReference>